<reference evidence="4 5" key="1">
    <citation type="submission" date="2016-09" db="EMBL/GenBank/DDBJ databases">
        <title>genome sequence of Mycobacterium sp. 739 SCH.</title>
        <authorList>
            <person name="Greninger A.L."/>
            <person name="Qin X."/>
            <person name="Jerome K."/>
            <person name="Vora S."/>
            <person name="Quinn K."/>
        </authorList>
    </citation>
    <scope>NUCLEOTIDE SEQUENCE [LARGE SCALE GENOMIC DNA]</scope>
    <source>
        <strain evidence="4 5">SCH</strain>
    </source>
</reference>
<dbReference type="PANTHER" id="PTHR33495">
    <property type="entry name" value="ANTI-SIGMA FACTOR ANTAGONIST TM_1081-RELATED-RELATED"/>
    <property type="match status" value="1"/>
</dbReference>
<dbReference type="AlphaFoldDB" id="A0A1E8Q8W9"/>
<comment type="similarity">
    <text evidence="1 2">Belongs to the anti-sigma-factor antagonist family.</text>
</comment>
<proteinExistence type="inferred from homology"/>
<gene>
    <name evidence="4" type="ORF">BEL07_04825</name>
</gene>
<dbReference type="Pfam" id="PF01740">
    <property type="entry name" value="STAS"/>
    <property type="match status" value="1"/>
</dbReference>
<accession>A0A1E8Q8W9</accession>
<organism evidence="4 5">
    <name type="scientific">Mycolicibacterium grossiae</name>
    <dbReference type="NCBI Taxonomy" id="1552759"/>
    <lineage>
        <taxon>Bacteria</taxon>
        <taxon>Bacillati</taxon>
        <taxon>Actinomycetota</taxon>
        <taxon>Actinomycetes</taxon>
        <taxon>Mycobacteriales</taxon>
        <taxon>Mycobacteriaceae</taxon>
        <taxon>Mycolicibacterium</taxon>
    </lineage>
</organism>
<keyword evidence="5" id="KW-1185">Reference proteome</keyword>
<dbReference type="SUPFAM" id="SSF52091">
    <property type="entry name" value="SpoIIaa-like"/>
    <property type="match status" value="1"/>
</dbReference>
<dbReference type="InterPro" id="IPR002645">
    <property type="entry name" value="STAS_dom"/>
</dbReference>
<dbReference type="CDD" id="cd07043">
    <property type="entry name" value="STAS_anti-anti-sigma_factors"/>
    <property type="match status" value="1"/>
</dbReference>
<dbReference type="PANTHER" id="PTHR33495:SF13">
    <property type="entry name" value="ANTI-SIGMA-F FACTOR ANTAGONIST RSFB"/>
    <property type="match status" value="1"/>
</dbReference>
<dbReference type="InterPro" id="IPR036513">
    <property type="entry name" value="STAS_dom_sf"/>
</dbReference>
<dbReference type="EMBL" id="MCHX01000008">
    <property type="protein sequence ID" value="OFJ54886.1"/>
    <property type="molecule type" value="Genomic_DNA"/>
</dbReference>
<comment type="caution">
    <text evidence="4">The sequence shown here is derived from an EMBL/GenBank/DDBJ whole genome shotgun (WGS) entry which is preliminary data.</text>
</comment>
<evidence type="ECO:0000313" key="5">
    <source>
        <dbReference type="Proteomes" id="UP000178953"/>
    </source>
</evidence>
<feature type="domain" description="STAS" evidence="3">
    <location>
        <begin position="1"/>
        <end position="98"/>
    </location>
</feature>
<name>A0A1E8Q8W9_9MYCO</name>
<dbReference type="PROSITE" id="PS50801">
    <property type="entry name" value="STAS"/>
    <property type="match status" value="1"/>
</dbReference>
<dbReference type="Proteomes" id="UP000178953">
    <property type="component" value="Unassembled WGS sequence"/>
</dbReference>
<evidence type="ECO:0000256" key="2">
    <source>
        <dbReference type="RuleBase" id="RU003749"/>
    </source>
</evidence>
<evidence type="ECO:0000313" key="4">
    <source>
        <dbReference type="EMBL" id="OFJ54886.1"/>
    </source>
</evidence>
<dbReference type="NCBIfam" id="TIGR00377">
    <property type="entry name" value="ant_ant_sig"/>
    <property type="match status" value="1"/>
</dbReference>
<dbReference type="InterPro" id="IPR003658">
    <property type="entry name" value="Anti-sigma_ant"/>
</dbReference>
<evidence type="ECO:0000256" key="1">
    <source>
        <dbReference type="ARBA" id="ARBA00009013"/>
    </source>
</evidence>
<dbReference type="GO" id="GO:0043856">
    <property type="term" value="F:anti-sigma factor antagonist activity"/>
    <property type="evidence" value="ECO:0007669"/>
    <property type="project" value="InterPro"/>
</dbReference>
<protein>
    <recommendedName>
        <fullName evidence="2">Anti-sigma factor antagonist</fullName>
    </recommendedName>
</protein>
<evidence type="ECO:0000259" key="3">
    <source>
        <dbReference type="PROSITE" id="PS50801"/>
    </source>
</evidence>
<sequence length="101" mass="10650">MTVLSVGGDVDLATATTLSEQIRTVLGHRPPILVLDLTDVEFLASAGLQVLVDAYRTAPSTRVAVVAAGPATRRPITMTELHQLLELYPSLDKARAALGGD</sequence>
<dbReference type="Gene3D" id="3.30.750.24">
    <property type="entry name" value="STAS domain"/>
    <property type="match status" value="1"/>
</dbReference>